<proteinExistence type="inferred from homology"/>
<comment type="similarity">
    <text evidence="2">Belongs to the Abd-B homeobox family.</text>
</comment>
<dbReference type="Pfam" id="PF00046">
    <property type="entry name" value="Homeodomain"/>
    <property type="match status" value="1"/>
</dbReference>
<dbReference type="GO" id="GO:0000981">
    <property type="term" value="F:DNA-binding transcription factor activity, RNA polymerase II-specific"/>
    <property type="evidence" value="ECO:0007669"/>
    <property type="project" value="InterPro"/>
</dbReference>
<dbReference type="InterPro" id="IPR017970">
    <property type="entry name" value="Homeobox_CS"/>
</dbReference>
<evidence type="ECO:0000313" key="13">
    <source>
        <dbReference type="EMBL" id="ASW16836.1"/>
    </source>
</evidence>
<evidence type="ECO:0000256" key="11">
    <source>
        <dbReference type="SAM" id="MobiDB-lite"/>
    </source>
</evidence>
<reference evidence="13" key="1">
    <citation type="submission" date="2017-06" db="EMBL/GenBank/DDBJ databases">
        <title>Hox-containing scaffolds of the hagfish, Eptatretus burgeri, genome.</title>
        <authorList>
            <person name="Pascual-Anaya J."/>
        </authorList>
    </citation>
    <scope>NUCLEOTIDE SEQUENCE</scope>
    <source>
        <tissue evidence="13">Testis</tissue>
    </source>
</reference>
<evidence type="ECO:0000256" key="10">
    <source>
        <dbReference type="RuleBase" id="RU000682"/>
    </source>
</evidence>
<dbReference type="Gene3D" id="1.10.10.60">
    <property type="entry name" value="Homeodomain-like"/>
    <property type="match status" value="1"/>
</dbReference>
<evidence type="ECO:0000313" key="15">
    <source>
        <dbReference type="Proteomes" id="UP000694388"/>
    </source>
</evidence>
<dbReference type="Ensembl" id="ENSEBUT00000027371.1">
    <property type="protein sequence ID" value="ENSEBUP00000026795.1"/>
    <property type="gene ID" value="ENSEBUG00000016499.1"/>
</dbReference>
<feature type="domain" description="Homeobox" evidence="12">
    <location>
        <begin position="184"/>
        <end position="244"/>
    </location>
</feature>
<evidence type="ECO:0000256" key="8">
    <source>
        <dbReference type="ARBA" id="ARBA00023242"/>
    </source>
</evidence>
<dbReference type="SMART" id="SM00389">
    <property type="entry name" value="HOX"/>
    <property type="match status" value="1"/>
</dbReference>
<feature type="region of interest" description="Disordered" evidence="11">
    <location>
        <begin position="169"/>
        <end position="189"/>
    </location>
</feature>
<keyword evidence="7" id="KW-0804">Transcription</keyword>
<dbReference type="PROSITE" id="PS00027">
    <property type="entry name" value="HOMEOBOX_1"/>
    <property type="match status" value="1"/>
</dbReference>
<evidence type="ECO:0000256" key="2">
    <source>
        <dbReference type="ARBA" id="ARBA00006317"/>
    </source>
</evidence>
<evidence type="ECO:0000256" key="6">
    <source>
        <dbReference type="ARBA" id="ARBA00023155"/>
    </source>
</evidence>
<evidence type="ECO:0000256" key="1">
    <source>
        <dbReference type="ARBA" id="ARBA00004123"/>
    </source>
</evidence>
<evidence type="ECO:0000256" key="4">
    <source>
        <dbReference type="ARBA" id="ARBA00023015"/>
    </source>
</evidence>
<dbReference type="PROSITE" id="PS50071">
    <property type="entry name" value="HOMEOBOX_2"/>
    <property type="match status" value="1"/>
</dbReference>
<dbReference type="CDD" id="cd00086">
    <property type="entry name" value="homeodomain"/>
    <property type="match status" value="1"/>
</dbReference>
<comment type="subcellular location">
    <subcellularLocation>
        <location evidence="1 9 10">Nucleus</location>
    </subcellularLocation>
</comment>
<keyword evidence="5 9" id="KW-0238">DNA-binding</keyword>
<evidence type="ECO:0000256" key="9">
    <source>
        <dbReference type="PROSITE-ProRule" id="PRU00108"/>
    </source>
</evidence>
<keyword evidence="6 9" id="KW-0371">Homeobox</keyword>
<dbReference type="EMBL" id="MF398225">
    <property type="protein sequence ID" value="ASW16836.1"/>
    <property type="molecule type" value="Genomic_DNA"/>
</dbReference>
<evidence type="ECO:0000256" key="5">
    <source>
        <dbReference type="ARBA" id="ARBA00023125"/>
    </source>
</evidence>
<sequence>MEVLGAQAHNGQYRHWMTHSPLAPLAPSPTSALGAATTNLRPAASLDLGKSLSSSVVPTSSVNFSFGYDCYSFGGYGFEGFRVNQYPGASPCSTHSVAVSSEKGRDAPDCAYAPSREDVPFWTPDYSFYHGYPTPYQPTSGYLDVPLIPTTFNGRTDDEPEAPPHQCYWSAAGGPHPSETRQTRRVRKKRVPYSKAQLGVLEVEYARNQFVTKETRRRLVNGTHLTDRQITIWFQNRRVKEKKIHSRQRK</sequence>
<dbReference type="GO" id="GO:0003677">
    <property type="term" value="F:DNA binding"/>
    <property type="evidence" value="ECO:0007669"/>
    <property type="project" value="UniProtKB-UniRule"/>
</dbReference>
<keyword evidence="15" id="KW-1185">Reference proteome</keyword>
<dbReference type="GO" id="GO:0005634">
    <property type="term" value="C:nucleus"/>
    <property type="evidence" value="ECO:0007669"/>
    <property type="project" value="UniProtKB-SubCell"/>
</dbReference>
<dbReference type="PANTHER" id="PTHR45804:SF10">
    <property type="entry name" value="HOMEOBOX PROTEIN HOX-C11A-LIKE"/>
    <property type="match status" value="1"/>
</dbReference>
<keyword evidence="3" id="KW-0217">Developmental protein</keyword>
<accession>A0A248WXT6</accession>
<keyword evidence="4" id="KW-0805">Transcription regulation</keyword>
<dbReference type="PANTHER" id="PTHR45804">
    <property type="entry name" value="SEGMENTATION PROTEIN FUSHI TARAZU-LIKE PROTEIN"/>
    <property type="match status" value="1"/>
</dbReference>
<evidence type="ECO:0000256" key="3">
    <source>
        <dbReference type="ARBA" id="ARBA00022473"/>
    </source>
</evidence>
<name>A0A248WXT6_EPTBU</name>
<dbReference type="InterPro" id="IPR009057">
    <property type="entry name" value="Homeodomain-like_sf"/>
</dbReference>
<dbReference type="Proteomes" id="UP000694388">
    <property type="component" value="Unplaced"/>
</dbReference>
<reference evidence="14" key="2">
    <citation type="submission" date="2025-05" db="UniProtKB">
        <authorList>
            <consortium name="Ensembl"/>
        </authorList>
    </citation>
    <scope>IDENTIFICATION</scope>
</reference>
<dbReference type="AlphaFoldDB" id="A0A248WXT6"/>
<protein>
    <submittedName>
        <fullName evidence="13">Hox13IV</fullName>
    </submittedName>
</protein>
<organism evidence="13">
    <name type="scientific">Eptatretus burgeri</name>
    <name type="common">Inshore hagfish</name>
    <dbReference type="NCBI Taxonomy" id="7764"/>
    <lineage>
        <taxon>Eukaryota</taxon>
        <taxon>Metazoa</taxon>
        <taxon>Chordata</taxon>
        <taxon>Craniata</taxon>
        <taxon>Vertebrata</taxon>
        <taxon>Cyclostomata</taxon>
        <taxon>Myxini</taxon>
        <taxon>Myxiniformes</taxon>
        <taxon>Myxinidae</taxon>
        <taxon>Eptatretinae</taxon>
        <taxon>Eptatretus</taxon>
    </lineage>
</organism>
<keyword evidence="8 9" id="KW-0539">Nucleus</keyword>
<dbReference type="GeneTree" id="ENSGT00940000159029"/>
<dbReference type="SUPFAM" id="SSF46689">
    <property type="entry name" value="Homeodomain-like"/>
    <property type="match status" value="1"/>
</dbReference>
<evidence type="ECO:0000256" key="7">
    <source>
        <dbReference type="ARBA" id="ARBA00023163"/>
    </source>
</evidence>
<dbReference type="InterPro" id="IPR001356">
    <property type="entry name" value="HD"/>
</dbReference>
<dbReference type="InterPro" id="IPR051003">
    <property type="entry name" value="AP_axis_regulatory_Homeobox"/>
</dbReference>
<evidence type="ECO:0000259" key="12">
    <source>
        <dbReference type="PROSITE" id="PS50071"/>
    </source>
</evidence>
<evidence type="ECO:0000313" key="14">
    <source>
        <dbReference type="Ensembl" id="ENSEBUP00000026795.1"/>
    </source>
</evidence>
<gene>
    <name evidence="13" type="primary">Hox13IV</name>
</gene>
<feature type="DNA-binding region" description="Homeobox" evidence="9">
    <location>
        <begin position="186"/>
        <end position="245"/>
    </location>
</feature>